<accession>A0ABW2AXK2</accession>
<gene>
    <name evidence="1" type="ORF">ACFQBT_18335</name>
</gene>
<dbReference type="Proteomes" id="UP001596356">
    <property type="component" value="Unassembled WGS sequence"/>
</dbReference>
<reference evidence="2" key="1">
    <citation type="journal article" date="2019" name="Int. J. Syst. Evol. Microbiol.">
        <title>The Global Catalogue of Microorganisms (GCM) 10K type strain sequencing project: providing services to taxonomists for standard genome sequencing and annotation.</title>
        <authorList>
            <consortium name="The Broad Institute Genomics Platform"/>
            <consortium name="The Broad Institute Genome Sequencing Center for Infectious Disease"/>
            <person name="Wu L."/>
            <person name="Ma J."/>
        </authorList>
    </citation>
    <scope>NUCLEOTIDE SEQUENCE [LARGE SCALE GENOMIC DNA]</scope>
    <source>
        <strain evidence="2">NBRC 106593</strain>
    </source>
</reference>
<name>A0ABW2AXK2_9MICO</name>
<protein>
    <recommendedName>
        <fullName evidence="3">DUF4333 domain-containing protein</fullName>
    </recommendedName>
</protein>
<comment type="caution">
    <text evidence="1">The sequence shown here is derived from an EMBL/GenBank/DDBJ whole genome shotgun (WGS) entry which is preliminary data.</text>
</comment>
<sequence length="135" mass="13511">MVSMGRAVAAAGMLCSVGLLTGCSSFDNRACTASRMEADQAIVVGAGIPTAAAAGICDKAACSWATASTTDCVEVPLEITVPNPVSTITAKVSVNGSPIAAPVTATPTATPSTQVQNGCEVGVEYRYTVTVTPTR</sequence>
<dbReference type="RefSeq" id="WP_377824954.1">
    <property type="nucleotide sequence ID" value="NZ_JBHSWJ010000002.1"/>
</dbReference>
<evidence type="ECO:0000313" key="1">
    <source>
        <dbReference type="EMBL" id="MFC6715675.1"/>
    </source>
</evidence>
<keyword evidence="2" id="KW-1185">Reference proteome</keyword>
<dbReference type="PROSITE" id="PS51257">
    <property type="entry name" value="PROKAR_LIPOPROTEIN"/>
    <property type="match status" value="1"/>
</dbReference>
<organism evidence="1 2">
    <name type="scientific">Branchiibius cervicis</name>
    <dbReference type="NCBI Taxonomy" id="908252"/>
    <lineage>
        <taxon>Bacteria</taxon>
        <taxon>Bacillati</taxon>
        <taxon>Actinomycetota</taxon>
        <taxon>Actinomycetes</taxon>
        <taxon>Micrococcales</taxon>
        <taxon>Dermacoccaceae</taxon>
        <taxon>Branchiibius</taxon>
    </lineage>
</organism>
<evidence type="ECO:0008006" key="3">
    <source>
        <dbReference type="Google" id="ProtNLM"/>
    </source>
</evidence>
<proteinExistence type="predicted"/>
<evidence type="ECO:0000313" key="2">
    <source>
        <dbReference type="Proteomes" id="UP001596356"/>
    </source>
</evidence>
<dbReference type="EMBL" id="JBHSWJ010000002">
    <property type="protein sequence ID" value="MFC6715675.1"/>
    <property type="molecule type" value="Genomic_DNA"/>
</dbReference>